<accession>A0ACC5RA71</accession>
<keyword evidence="2" id="KW-1185">Reference proteome</keyword>
<evidence type="ECO:0000313" key="1">
    <source>
        <dbReference type="EMBL" id="MBK1869581.1"/>
    </source>
</evidence>
<dbReference type="EMBL" id="JAENHL010000008">
    <property type="protein sequence ID" value="MBK1869581.1"/>
    <property type="molecule type" value="Genomic_DNA"/>
</dbReference>
<gene>
    <name evidence="1" type="ORF">JHL16_24690</name>
</gene>
<comment type="caution">
    <text evidence="1">The sequence shown here is derived from an EMBL/GenBank/DDBJ whole genome shotgun (WGS) entry which is preliminary data.</text>
</comment>
<proteinExistence type="predicted"/>
<sequence>MSEWYSGWPVRRDDVATSLADTLEEAIRCGRLLPGAQLPTHRELSKRLGVAVSTVSRAYAEAGRRGLIGGTVGRGTFVLTPDKDNDLISNREVLRPLERLYLPLMQREDAINLSLNEPLSDGTGERLRTALKVIAKKPDLDDLAHYQPPQGQLEHRVAGAVWLRELGVEAPADDIYAVSGGQTALMTIFLALARPGDTVLTEELTWPGALSVGRLTGIRLMPVAIDEEGLVPQAFEAACRIHHPRFVYTMPTLHNPTMVTASLARRQEIVRIAREYNVLIVEDDAYGFLVEPRVTPYCQLARDITIYLTSLSKSIAPTLRIGFMAVPPRLHKSMRASTRATTAMVSPLLLELTTHLINSGAGREAIEFQTKAARHRQEIAASILGLAHPAPASLHYWLKLPSDMRSAVFVADALARGVAVTPGDAFSVMPGQDPGGVRLCLCSEASEARVKQALTIIAELVHADHGAALPIV</sequence>
<evidence type="ECO:0000313" key="2">
    <source>
        <dbReference type="Proteomes" id="UP000616151"/>
    </source>
</evidence>
<reference evidence="1" key="1">
    <citation type="submission" date="2021-01" db="EMBL/GenBank/DDBJ databases">
        <authorList>
            <person name="Sun Q."/>
        </authorList>
    </citation>
    <scope>NUCLEOTIDE SEQUENCE</scope>
    <source>
        <strain evidence="1">YIM B02566</strain>
    </source>
</reference>
<protein>
    <submittedName>
        <fullName evidence="1">PLP-dependent aminotransferase family protein</fullName>
    </submittedName>
</protein>
<keyword evidence="1" id="KW-0032">Aminotransferase</keyword>
<dbReference type="Proteomes" id="UP000616151">
    <property type="component" value="Unassembled WGS sequence"/>
</dbReference>
<keyword evidence="1" id="KW-0808">Transferase</keyword>
<name>A0ACC5RA71_9HYPH</name>
<organism evidence="1 2">
    <name type="scientific">Taklimakanibacter albus</name>
    <dbReference type="NCBI Taxonomy" id="2800327"/>
    <lineage>
        <taxon>Bacteria</taxon>
        <taxon>Pseudomonadati</taxon>
        <taxon>Pseudomonadota</taxon>
        <taxon>Alphaproteobacteria</taxon>
        <taxon>Hyphomicrobiales</taxon>
        <taxon>Aestuariivirgaceae</taxon>
        <taxon>Taklimakanibacter</taxon>
    </lineage>
</organism>